<accession>A0A6N9NJR8</accession>
<dbReference type="EMBL" id="WWNE01000003">
    <property type="protein sequence ID" value="NBG64895.1"/>
    <property type="molecule type" value="Genomic_DNA"/>
</dbReference>
<sequence>MDSILKSNLFRRATNACGTSCGVDCISGGDGLCAMVVNDAAANTIETYVVYSDHLGSIEVLTDLNGNIVAEQSFDAWGRYRVPNNWDYYSKNTVNNLPDGSGEDLLATNTWKSSNS</sequence>
<organism evidence="1 2">
    <name type="scientific">Acidiluteibacter ferrifornacis</name>
    <dbReference type="NCBI Taxonomy" id="2692424"/>
    <lineage>
        <taxon>Bacteria</taxon>
        <taxon>Pseudomonadati</taxon>
        <taxon>Bacteroidota</taxon>
        <taxon>Flavobacteriia</taxon>
        <taxon>Flavobacteriales</taxon>
        <taxon>Cryomorphaceae</taxon>
        <taxon>Acidiluteibacter</taxon>
    </lineage>
</organism>
<evidence type="ECO:0000313" key="2">
    <source>
        <dbReference type="Proteomes" id="UP000470771"/>
    </source>
</evidence>
<reference evidence="1 2" key="1">
    <citation type="submission" date="2019-12" db="EMBL/GenBank/DDBJ databases">
        <authorList>
            <person name="Zhao J."/>
        </authorList>
    </citation>
    <scope>NUCLEOTIDE SEQUENCE [LARGE SCALE GENOMIC DNA]</scope>
    <source>
        <strain evidence="1 2">S-15</strain>
    </source>
</reference>
<evidence type="ECO:0000313" key="1">
    <source>
        <dbReference type="EMBL" id="NBG64895.1"/>
    </source>
</evidence>
<dbReference type="Proteomes" id="UP000470771">
    <property type="component" value="Unassembled WGS sequence"/>
</dbReference>
<proteinExistence type="predicted"/>
<name>A0A6N9NJR8_9FLAO</name>
<protein>
    <submittedName>
        <fullName evidence="1">Uncharacterized protein</fullName>
    </submittedName>
</protein>
<gene>
    <name evidence="1" type="ORF">GQN54_02120</name>
</gene>
<keyword evidence="2" id="KW-1185">Reference proteome</keyword>
<dbReference type="Gene3D" id="2.180.10.10">
    <property type="entry name" value="RHS repeat-associated core"/>
    <property type="match status" value="1"/>
</dbReference>
<dbReference type="RefSeq" id="WP_160631478.1">
    <property type="nucleotide sequence ID" value="NZ_WWNE01000003.1"/>
</dbReference>
<dbReference type="AlphaFoldDB" id="A0A6N9NJR8"/>
<comment type="caution">
    <text evidence="1">The sequence shown here is derived from an EMBL/GenBank/DDBJ whole genome shotgun (WGS) entry which is preliminary data.</text>
</comment>